<accession>A0ABR5J235</accession>
<dbReference type="PANTHER" id="PTHR30055">
    <property type="entry name" value="HTH-TYPE TRANSCRIPTIONAL REGULATOR RUTR"/>
    <property type="match status" value="1"/>
</dbReference>
<dbReference type="PRINTS" id="PR00455">
    <property type="entry name" value="HTHTETR"/>
</dbReference>
<keyword evidence="8" id="KW-1185">Reference proteome</keyword>
<evidence type="ECO:0000256" key="1">
    <source>
        <dbReference type="ARBA" id="ARBA00023015"/>
    </source>
</evidence>
<dbReference type="Pfam" id="PF17754">
    <property type="entry name" value="TetR_C_14"/>
    <property type="match status" value="1"/>
</dbReference>
<gene>
    <name evidence="7" type="ORF">ADK38_26480</name>
</gene>
<feature type="domain" description="HTH tetR-type" evidence="6">
    <location>
        <begin position="27"/>
        <end position="87"/>
    </location>
</feature>
<dbReference type="PANTHER" id="PTHR30055:SF238">
    <property type="entry name" value="MYCOFACTOCIN BIOSYNTHESIS TRANSCRIPTIONAL REGULATOR MFTR-RELATED"/>
    <property type="match status" value="1"/>
</dbReference>
<dbReference type="Proteomes" id="UP000037020">
    <property type="component" value="Unassembled WGS sequence"/>
</dbReference>
<evidence type="ECO:0000259" key="6">
    <source>
        <dbReference type="PROSITE" id="PS50977"/>
    </source>
</evidence>
<keyword evidence="1" id="KW-0805">Transcription regulation</keyword>
<dbReference type="InterPro" id="IPR001647">
    <property type="entry name" value="HTH_TetR"/>
</dbReference>
<organism evidence="7 8">
    <name type="scientific">Streptomyces varsoviensis</name>
    <dbReference type="NCBI Taxonomy" id="67373"/>
    <lineage>
        <taxon>Bacteria</taxon>
        <taxon>Bacillati</taxon>
        <taxon>Actinomycetota</taxon>
        <taxon>Actinomycetes</taxon>
        <taxon>Kitasatosporales</taxon>
        <taxon>Streptomycetaceae</taxon>
        <taxon>Streptomyces</taxon>
    </lineage>
</organism>
<dbReference type="Gene3D" id="1.10.357.10">
    <property type="entry name" value="Tetracycline Repressor, domain 2"/>
    <property type="match status" value="1"/>
</dbReference>
<keyword evidence="3" id="KW-0804">Transcription</keyword>
<comment type="caution">
    <text evidence="7">The sequence shown here is derived from an EMBL/GenBank/DDBJ whole genome shotgun (WGS) entry which is preliminary data.</text>
</comment>
<evidence type="ECO:0000313" key="7">
    <source>
        <dbReference type="EMBL" id="KOG87251.1"/>
    </source>
</evidence>
<dbReference type="EMBL" id="LGUT01002342">
    <property type="protein sequence ID" value="KOG87251.1"/>
    <property type="molecule type" value="Genomic_DNA"/>
</dbReference>
<dbReference type="SUPFAM" id="SSF46689">
    <property type="entry name" value="Homeodomain-like"/>
    <property type="match status" value="1"/>
</dbReference>
<dbReference type="PROSITE" id="PS01081">
    <property type="entry name" value="HTH_TETR_1"/>
    <property type="match status" value="1"/>
</dbReference>
<feature type="region of interest" description="Disordered" evidence="5">
    <location>
        <begin position="1"/>
        <end position="24"/>
    </location>
</feature>
<evidence type="ECO:0000256" key="5">
    <source>
        <dbReference type="SAM" id="MobiDB-lite"/>
    </source>
</evidence>
<dbReference type="RefSeq" id="WP_030876405.1">
    <property type="nucleotide sequence ID" value="NZ_JBIRHZ010000001.1"/>
</dbReference>
<dbReference type="InterPro" id="IPR023772">
    <property type="entry name" value="DNA-bd_HTH_TetR-type_CS"/>
</dbReference>
<name>A0ABR5J235_9ACTN</name>
<dbReference type="InterPro" id="IPR009057">
    <property type="entry name" value="Homeodomain-like_sf"/>
</dbReference>
<sequence length="228" mass="25822">MKTEQETEQTAGRPSGLCGGLRERKKRRTRDALVRAALELFVAKGYERTTVDEIADAVDVSQRTFFRYFSNKEEVAFALQELIETRFLTEVRARPAGEPPMPALRRAVTKAWLTIDEEMKAVAPPQLHMRMYQIIESTPALLAVHLRRQQETEERIAQEIARREGLDIDADPRPRVLVAAFAGAMRVAGKVWGEGDDWTSDAMRKLSDRYLAALEPALAQNWRTPSGN</sequence>
<protein>
    <submittedName>
        <fullName evidence="7">Transcriptional regulator</fullName>
    </submittedName>
</protein>
<dbReference type="Pfam" id="PF00440">
    <property type="entry name" value="TetR_N"/>
    <property type="match status" value="1"/>
</dbReference>
<dbReference type="Gene3D" id="1.10.10.60">
    <property type="entry name" value="Homeodomain-like"/>
    <property type="match status" value="1"/>
</dbReference>
<evidence type="ECO:0000256" key="2">
    <source>
        <dbReference type="ARBA" id="ARBA00023125"/>
    </source>
</evidence>
<proteinExistence type="predicted"/>
<dbReference type="PROSITE" id="PS50977">
    <property type="entry name" value="HTH_TETR_2"/>
    <property type="match status" value="1"/>
</dbReference>
<reference evidence="7 8" key="1">
    <citation type="submission" date="2015-07" db="EMBL/GenBank/DDBJ databases">
        <authorList>
            <person name="Ju K.-S."/>
            <person name="Doroghazi J.R."/>
            <person name="Metcalf W.W."/>
        </authorList>
    </citation>
    <scope>NUCLEOTIDE SEQUENCE [LARGE SCALE GENOMIC DNA]</scope>
    <source>
        <strain evidence="7 8">NRRL B-3589</strain>
    </source>
</reference>
<evidence type="ECO:0000256" key="3">
    <source>
        <dbReference type="ARBA" id="ARBA00023163"/>
    </source>
</evidence>
<evidence type="ECO:0000313" key="8">
    <source>
        <dbReference type="Proteomes" id="UP000037020"/>
    </source>
</evidence>
<evidence type="ECO:0000256" key="4">
    <source>
        <dbReference type="PROSITE-ProRule" id="PRU00335"/>
    </source>
</evidence>
<dbReference type="InterPro" id="IPR050109">
    <property type="entry name" value="HTH-type_TetR-like_transc_reg"/>
</dbReference>
<dbReference type="InterPro" id="IPR041347">
    <property type="entry name" value="MftR_C"/>
</dbReference>
<keyword evidence="2 4" id="KW-0238">DNA-binding</keyword>
<feature type="DNA-binding region" description="H-T-H motif" evidence="4">
    <location>
        <begin position="50"/>
        <end position="69"/>
    </location>
</feature>